<feature type="transmembrane region" description="Helical" evidence="1">
    <location>
        <begin position="163"/>
        <end position="185"/>
    </location>
</feature>
<dbReference type="PANTHER" id="PTHR40465">
    <property type="entry name" value="CHROMOSOME 1, WHOLE GENOME SHOTGUN SEQUENCE"/>
    <property type="match status" value="1"/>
</dbReference>
<dbReference type="OrthoDB" id="2971182at2759"/>
<keyword evidence="4" id="KW-1185">Reference proteome</keyword>
<accession>F8Q0X8</accession>
<keyword evidence="1" id="KW-0472">Membrane</keyword>
<sequence length="204" mass="22662">MVGHQLRLQVYIALWTNRTTKLYRQMTGALTLSYFIPFVVQIFYGHRVWIISAKNRLLTASVVAAAFVTLVLGLGCNIAGTINGPAVLFNTPLYAGSALSSVICDVFITGSVIFYLREGRSGIRRTETLVQQIIVMFVNMGVLTCVVSFITFVMYMTPQGKNYVGTTTTILSKCYVNSLLAILNARQSIRRRDRSSAFELPTLL</sequence>
<keyword evidence="1" id="KW-1133">Transmembrane helix</keyword>
<gene>
    <name evidence="3" type="ORF">SERLA73DRAFT_182760</name>
</gene>
<feature type="transmembrane region" description="Helical" evidence="1">
    <location>
        <begin position="94"/>
        <end position="116"/>
    </location>
</feature>
<dbReference type="AlphaFoldDB" id="F8Q0X8"/>
<evidence type="ECO:0000313" key="4">
    <source>
        <dbReference type="Proteomes" id="UP000008063"/>
    </source>
</evidence>
<dbReference type="PANTHER" id="PTHR40465:SF1">
    <property type="entry name" value="DUF6534 DOMAIN-CONTAINING PROTEIN"/>
    <property type="match status" value="1"/>
</dbReference>
<evidence type="ECO:0000259" key="2">
    <source>
        <dbReference type="Pfam" id="PF20152"/>
    </source>
</evidence>
<dbReference type="OMA" id="WIISAKN"/>
<dbReference type="Proteomes" id="UP000008063">
    <property type="component" value="Unassembled WGS sequence"/>
</dbReference>
<feature type="transmembrane region" description="Helical" evidence="1">
    <location>
        <begin position="57"/>
        <end position="82"/>
    </location>
</feature>
<evidence type="ECO:0000256" key="1">
    <source>
        <dbReference type="SAM" id="Phobius"/>
    </source>
</evidence>
<dbReference type="EMBL" id="GL945481">
    <property type="protein sequence ID" value="EGN97956.1"/>
    <property type="molecule type" value="Genomic_DNA"/>
</dbReference>
<organism evidence="4">
    <name type="scientific">Serpula lacrymans var. lacrymans (strain S7.3)</name>
    <name type="common">Dry rot fungus</name>
    <dbReference type="NCBI Taxonomy" id="936435"/>
    <lineage>
        <taxon>Eukaryota</taxon>
        <taxon>Fungi</taxon>
        <taxon>Dikarya</taxon>
        <taxon>Basidiomycota</taxon>
        <taxon>Agaricomycotina</taxon>
        <taxon>Agaricomycetes</taxon>
        <taxon>Agaricomycetidae</taxon>
        <taxon>Boletales</taxon>
        <taxon>Coniophorineae</taxon>
        <taxon>Serpulaceae</taxon>
        <taxon>Serpula</taxon>
    </lineage>
</organism>
<feature type="domain" description="DUF6534" evidence="2">
    <location>
        <begin position="101"/>
        <end position="188"/>
    </location>
</feature>
<dbReference type="InterPro" id="IPR045339">
    <property type="entry name" value="DUF6534"/>
</dbReference>
<dbReference type="HOGENOM" id="CLU_046025_14_1_1"/>
<name>F8Q0X8_SERL3</name>
<dbReference type="InParanoid" id="F8Q0X8"/>
<evidence type="ECO:0000313" key="3">
    <source>
        <dbReference type="EMBL" id="EGN97956.1"/>
    </source>
</evidence>
<dbReference type="STRING" id="936435.F8Q0X8"/>
<reference evidence="4" key="1">
    <citation type="journal article" date="2011" name="Science">
        <title>The plant cell wall-decomposing machinery underlies the functional diversity of forest fungi.</title>
        <authorList>
            <person name="Eastwood D.C."/>
            <person name="Floudas D."/>
            <person name="Binder M."/>
            <person name="Majcherczyk A."/>
            <person name="Schneider P."/>
            <person name="Aerts A."/>
            <person name="Asiegbu F.O."/>
            <person name="Baker S.E."/>
            <person name="Barry K."/>
            <person name="Bendiksby M."/>
            <person name="Blumentritt M."/>
            <person name="Coutinho P.M."/>
            <person name="Cullen D."/>
            <person name="de Vries R.P."/>
            <person name="Gathman A."/>
            <person name="Goodell B."/>
            <person name="Henrissat B."/>
            <person name="Ihrmark K."/>
            <person name="Kauserud H."/>
            <person name="Kohler A."/>
            <person name="LaButti K."/>
            <person name="Lapidus A."/>
            <person name="Lavin J.L."/>
            <person name="Lee Y.-H."/>
            <person name="Lindquist E."/>
            <person name="Lilly W."/>
            <person name="Lucas S."/>
            <person name="Morin E."/>
            <person name="Murat C."/>
            <person name="Oguiza J.A."/>
            <person name="Park J."/>
            <person name="Pisabarro A.G."/>
            <person name="Riley R."/>
            <person name="Rosling A."/>
            <person name="Salamov A."/>
            <person name="Schmidt O."/>
            <person name="Schmutz J."/>
            <person name="Skrede I."/>
            <person name="Stenlid J."/>
            <person name="Wiebenga A."/>
            <person name="Xie X."/>
            <person name="Kuees U."/>
            <person name="Hibbett D.S."/>
            <person name="Hoffmeister D."/>
            <person name="Hoegberg N."/>
            <person name="Martin F."/>
            <person name="Grigoriev I.V."/>
            <person name="Watkinson S.C."/>
        </authorList>
    </citation>
    <scope>NUCLEOTIDE SEQUENCE [LARGE SCALE GENOMIC DNA]</scope>
    <source>
        <strain evidence="4">strain S7.3</strain>
    </source>
</reference>
<feature type="transmembrane region" description="Helical" evidence="1">
    <location>
        <begin position="26"/>
        <end position="45"/>
    </location>
</feature>
<protein>
    <recommendedName>
        <fullName evidence="2">DUF6534 domain-containing protein</fullName>
    </recommendedName>
</protein>
<keyword evidence="1" id="KW-0812">Transmembrane</keyword>
<proteinExistence type="predicted"/>
<dbReference type="Pfam" id="PF20152">
    <property type="entry name" value="DUF6534"/>
    <property type="match status" value="1"/>
</dbReference>
<feature type="transmembrane region" description="Helical" evidence="1">
    <location>
        <begin position="137"/>
        <end position="157"/>
    </location>
</feature>